<comment type="caution">
    <text evidence="1">The sequence shown here is derived from an EMBL/GenBank/DDBJ whole genome shotgun (WGS) entry which is preliminary data.</text>
</comment>
<gene>
    <name evidence="1" type="ORF">COHA_002557</name>
</gene>
<sequence length="168" mass="17695">MAAQVEAGPKRSPWERAMAKFGAYFEEQGLGAADVPAAIVIHEVVGLVMATAFWASCYAVRPSQTVARPLVAAAARSRQGAAMQAAYDRAMAQATATVQRLSWLRAAPGVEPARLTVSLAESLCLRAAIKPATFPFKLWAAYKLTLLMKRRGTNGGSSSGGSKAGKAK</sequence>
<proteinExistence type="predicted"/>
<dbReference type="Proteomes" id="UP001205105">
    <property type="component" value="Unassembled WGS sequence"/>
</dbReference>
<evidence type="ECO:0000313" key="1">
    <source>
        <dbReference type="EMBL" id="KAI7843655.1"/>
    </source>
</evidence>
<keyword evidence="2" id="KW-1185">Reference proteome</keyword>
<dbReference type="AlphaFoldDB" id="A0AAD5DTC4"/>
<evidence type="ECO:0000313" key="2">
    <source>
        <dbReference type="Proteomes" id="UP001205105"/>
    </source>
</evidence>
<protein>
    <submittedName>
        <fullName evidence="1">Uncharacterized protein</fullName>
    </submittedName>
</protein>
<name>A0AAD5DTC4_9CHLO</name>
<organism evidence="1 2">
    <name type="scientific">Chlorella ohadii</name>
    <dbReference type="NCBI Taxonomy" id="2649997"/>
    <lineage>
        <taxon>Eukaryota</taxon>
        <taxon>Viridiplantae</taxon>
        <taxon>Chlorophyta</taxon>
        <taxon>core chlorophytes</taxon>
        <taxon>Trebouxiophyceae</taxon>
        <taxon>Chlorellales</taxon>
        <taxon>Chlorellaceae</taxon>
        <taxon>Chlorella clade</taxon>
        <taxon>Chlorella</taxon>
    </lineage>
</organism>
<reference evidence="1" key="1">
    <citation type="submission" date="2020-11" db="EMBL/GenBank/DDBJ databases">
        <title>Chlorella ohadii genome sequencing and assembly.</title>
        <authorList>
            <person name="Murik O."/>
            <person name="Treves H."/>
            <person name="Kedem I."/>
            <person name="Shotland Y."/>
            <person name="Kaplan A."/>
        </authorList>
    </citation>
    <scope>NUCLEOTIDE SEQUENCE</scope>
    <source>
        <strain evidence="1">1</strain>
    </source>
</reference>
<dbReference type="EMBL" id="JADXDR010000036">
    <property type="protein sequence ID" value="KAI7843655.1"/>
    <property type="molecule type" value="Genomic_DNA"/>
</dbReference>
<accession>A0AAD5DTC4</accession>